<evidence type="ECO:0000313" key="4">
    <source>
        <dbReference type="EMBL" id="MQT79757.1"/>
    </source>
</evidence>
<reference evidence="4 5" key="1">
    <citation type="submission" date="2019-10" db="EMBL/GenBank/DDBJ databases">
        <title>Evaluation of single-gene subtyping targets for Pseudomonas.</title>
        <authorList>
            <person name="Reichler S.J."/>
            <person name="Orsi R.H."/>
            <person name="Wiedmann M."/>
            <person name="Martin N.H."/>
            <person name="Murphy S.I."/>
        </authorList>
    </citation>
    <scope>NUCLEOTIDE SEQUENCE</scope>
    <source>
        <strain evidence="3 5">FSL R10-0802</strain>
        <strain evidence="4">FSL R10-2339</strain>
    </source>
</reference>
<gene>
    <name evidence="4" type="ORF">GHN86_06695</name>
    <name evidence="3" type="ORF">GHN94_14175</name>
</gene>
<protein>
    <submittedName>
        <fullName evidence="4">RHS repeat protein</fullName>
    </submittedName>
</protein>
<dbReference type="EMBL" id="WIWC01000007">
    <property type="protein sequence ID" value="MQT79757.1"/>
    <property type="molecule type" value="Genomic_DNA"/>
</dbReference>
<dbReference type="Gene3D" id="2.180.10.10">
    <property type="entry name" value="RHS repeat-associated core"/>
    <property type="match status" value="1"/>
</dbReference>
<feature type="region of interest" description="Disordered" evidence="1">
    <location>
        <begin position="838"/>
        <end position="860"/>
    </location>
</feature>
<accession>A0A6A7YW28</accession>
<organism evidence="4">
    <name type="scientific">Pseudomonas helleri</name>
    <dbReference type="NCBI Taxonomy" id="1608996"/>
    <lineage>
        <taxon>Bacteria</taxon>
        <taxon>Pseudomonadati</taxon>
        <taxon>Pseudomonadota</taxon>
        <taxon>Gammaproteobacteria</taxon>
        <taxon>Pseudomonadales</taxon>
        <taxon>Pseudomonadaceae</taxon>
        <taxon>Pseudomonas</taxon>
    </lineage>
</organism>
<dbReference type="InterPro" id="IPR022385">
    <property type="entry name" value="Rhs_assc_core"/>
</dbReference>
<evidence type="ECO:0000256" key="1">
    <source>
        <dbReference type="SAM" id="MobiDB-lite"/>
    </source>
</evidence>
<evidence type="ECO:0000313" key="3">
    <source>
        <dbReference type="EMBL" id="MQT26966.1"/>
    </source>
</evidence>
<dbReference type="PANTHER" id="PTHR32305">
    <property type="match status" value="1"/>
</dbReference>
<keyword evidence="2" id="KW-0812">Transmembrane</keyword>
<proteinExistence type="predicted"/>
<feature type="transmembrane region" description="Helical" evidence="2">
    <location>
        <begin position="652"/>
        <end position="672"/>
    </location>
</feature>
<keyword evidence="5" id="KW-1185">Reference proteome</keyword>
<feature type="transmembrane region" description="Helical" evidence="2">
    <location>
        <begin position="678"/>
        <end position="696"/>
    </location>
</feature>
<sequence length="948" mass="105867">MRSVAYHRLRSGDTPKARITRNVWSASGYLLEQWDPRFYALQLGDPSVLPNISHRYSLSGLALSTDSIDAGRSVALFGSGGQPIQRWDGRGARTRHEYDSLLRPIALFEQASNDQQERCVERLTYGAVTSELAENNCCGRLTRHDDTAGCVNYDHYALMGSISGESRRFALVPGEINWSVVQSLRESALRSERFSSSWQYTALGAVREQIDAKGNRHLSQYGPEGELTQVSLLLNSGKRKVVLDHRIYNAMGLVIKERAGNGMITEVSYNEADGSLQRLASYRSERREHALQDLTYGYDRVGNVCSINDAAQPTTWTSNAKVNAISLYEYDTLYQLIHATGRENAQHNGGPALPGWVMFGAPQSNLWRNYTRQYQYDAGGNLLQMRHVPSSGQGYTQRMHVALNSNRSILYAKSPFADSSFDRCGNQQMLAQSQSMEWNVRNQLTRVNQVLRDDAEDDMETYTYDAGGMRVLKCRSSKAMSLTHTREVIYLPGLELRRDHALGQWFTVVSVDTGRATVKALLWEKGRPRAVDDEQLRFCLSDPLGSCSLELDEQAALLSQEGYYPYGATAWCAAKNSIEVTFKTFRYSGKERDATGLYYYGLRYYAPWLQRWISPDPGYDINGLNLYRMVNNNPMTLRDMDGRQGVGMTQRVLLGLAFIPILAGLGAGLGWAVAGEPAIGASLGALLGVSILALLLHEGYQRESRRALLNSPDHRQRTVAKWLSECAVYIAESRGLTHEETNRLVNFFYQQQHDDEKLSIQSHTTAEGKIYAFIGPATSQERLNQLIELDRPMGKELRQLGYSHILLREPAREVVAQSSATSGLSRFDVQGSTPLAKRKVVKGESAPASTRKQALATGSSTSAFSVDTSEVAHLMSGREGRSIAITLGHLNEGRMAAVHWHKHRDDGDLWSADLHGFPGAGKRRSAYRLMFEHLGARTYRVAGIRDPH</sequence>
<keyword evidence="2" id="KW-0472">Membrane</keyword>
<dbReference type="NCBIfam" id="TIGR03696">
    <property type="entry name" value="Rhs_assc_core"/>
    <property type="match status" value="1"/>
</dbReference>
<dbReference type="Proteomes" id="UP000713985">
    <property type="component" value="Unassembled WGS sequence"/>
</dbReference>
<dbReference type="EMBL" id="WIWP01000023">
    <property type="protein sequence ID" value="MQT26966.1"/>
    <property type="molecule type" value="Genomic_DNA"/>
</dbReference>
<keyword evidence="2" id="KW-1133">Transmembrane helix</keyword>
<dbReference type="InterPro" id="IPR050708">
    <property type="entry name" value="T6SS_VgrG/RHS"/>
</dbReference>
<dbReference type="PANTHER" id="PTHR32305:SF15">
    <property type="entry name" value="PROTEIN RHSA-RELATED"/>
    <property type="match status" value="1"/>
</dbReference>
<comment type="caution">
    <text evidence="4">The sequence shown here is derived from an EMBL/GenBank/DDBJ whole genome shotgun (WGS) entry which is preliminary data.</text>
</comment>
<evidence type="ECO:0000313" key="5">
    <source>
        <dbReference type="Proteomes" id="UP000713985"/>
    </source>
</evidence>
<name>A0A6A7YW28_9PSED</name>
<feature type="compositionally biased region" description="Polar residues" evidence="1">
    <location>
        <begin position="847"/>
        <end position="860"/>
    </location>
</feature>
<evidence type="ECO:0000256" key="2">
    <source>
        <dbReference type="SAM" id="Phobius"/>
    </source>
</evidence>
<dbReference type="AlphaFoldDB" id="A0A6A7YW28"/>
<dbReference type="RefSeq" id="WP_323369958.1">
    <property type="nucleotide sequence ID" value="NZ_WIWC01000007.1"/>
</dbReference>